<keyword evidence="6" id="KW-0539">Nucleus</keyword>
<evidence type="ECO:0000256" key="1">
    <source>
        <dbReference type="ARBA" id="ARBA00004123"/>
    </source>
</evidence>
<dbReference type="InterPro" id="IPR036236">
    <property type="entry name" value="Znf_C2H2_sf"/>
</dbReference>
<proteinExistence type="predicted"/>
<keyword evidence="10" id="KW-1185">Reference proteome</keyword>
<evidence type="ECO:0000256" key="8">
    <source>
        <dbReference type="SAM" id="MobiDB-lite"/>
    </source>
</evidence>
<gene>
    <name evidence="11" type="primary">LOC114247374</name>
</gene>
<feature type="compositionally biased region" description="Basic and acidic residues" evidence="8">
    <location>
        <begin position="2059"/>
        <end position="2074"/>
    </location>
</feature>
<evidence type="ECO:0000256" key="5">
    <source>
        <dbReference type="ARBA" id="ARBA00022833"/>
    </source>
</evidence>
<feature type="domain" description="C2H2-type" evidence="9">
    <location>
        <begin position="1604"/>
        <end position="1631"/>
    </location>
</feature>
<dbReference type="GO" id="GO:0008270">
    <property type="term" value="F:zinc ion binding"/>
    <property type="evidence" value="ECO:0007669"/>
    <property type="project" value="UniProtKB-KW"/>
</dbReference>
<dbReference type="GO" id="GO:0001228">
    <property type="term" value="F:DNA-binding transcription activator activity, RNA polymerase II-specific"/>
    <property type="evidence" value="ECO:0007669"/>
    <property type="project" value="TreeGrafter"/>
</dbReference>
<dbReference type="Proteomes" id="UP000504629">
    <property type="component" value="Unplaced"/>
</dbReference>
<feature type="region of interest" description="Disordered" evidence="8">
    <location>
        <begin position="2134"/>
        <end position="2261"/>
    </location>
</feature>
<dbReference type="PROSITE" id="PS50157">
    <property type="entry name" value="ZINC_FINGER_C2H2_2"/>
    <property type="match status" value="5"/>
</dbReference>
<feature type="compositionally biased region" description="Basic and acidic residues" evidence="8">
    <location>
        <begin position="981"/>
        <end position="991"/>
    </location>
</feature>
<dbReference type="Pfam" id="PF00096">
    <property type="entry name" value="zf-C2H2"/>
    <property type="match status" value="1"/>
</dbReference>
<feature type="region of interest" description="Disordered" evidence="8">
    <location>
        <begin position="1191"/>
        <end position="1210"/>
    </location>
</feature>
<dbReference type="GO" id="GO:0000978">
    <property type="term" value="F:RNA polymerase II cis-regulatory region sequence-specific DNA binding"/>
    <property type="evidence" value="ECO:0007669"/>
    <property type="project" value="TreeGrafter"/>
</dbReference>
<feature type="compositionally biased region" description="Basic and acidic residues" evidence="8">
    <location>
        <begin position="780"/>
        <end position="791"/>
    </location>
</feature>
<dbReference type="InterPro" id="IPR013087">
    <property type="entry name" value="Znf_C2H2_type"/>
</dbReference>
<evidence type="ECO:0000256" key="7">
    <source>
        <dbReference type="PROSITE-ProRule" id="PRU00042"/>
    </source>
</evidence>
<feature type="compositionally biased region" description="Polar residues" evidence="8">
    <location>
        <begin position="792"/>
        <end position="809"/>
    </location>
</feature>
<feature type="region of interest" description="Disordered" evidence="8">
    <location>
        <begin position="1344"/>
        <end position="1415"/>
    </location>
</feature>
<dbReference type="Gene3D" id="3.30.160.60">
    <property type="entry name" value="Classic Zinc Finger"/>
    <property type="match status" value="3"/>
</dbReference>
<feature type="region of interest" description="Disordered" evidence="8">
    <location>
        <begin position="592"/>
        <end position="611"/>
    </location>
</feature>
<sequence>MDRLSQLRSTAGGSGDSTLDTTSPPSEAFMTANENSKYFSLSEVDSTFDISHIKDVALTSTSTKSDTTITGTDVIIGNLSPINKKIDRDNYKIGKQIEAANILSGGVEIFEDNDNSYDGDELVIDDNVDVDDKTATELKGAESEEYKLSENFTEMPTLMQGETSKDTEVVLQIDGKNVDAIDIGNGLYLYRKDGEEELAAVQIIDNQEQPSFKFLKVRENAEGNLEVYEEIEIEVTKEVPTKDGKLIEKNTSHVPINKDLNKIINDSSSNKVTEKKNFPTMETTPISTSEDADSENKLLPFEGKPELNLNGKMMKFSESRKSPVVGSFMPMTHSTPNKEGVPLTKTMVDQQLHPSRHSDNVKKTIEVHTDNCKQKLVETPSKHKEMTELNKEPDETAGLGVTAGNNVFDKGEKVEPKSTVSENKLSILNINEQKDKKDSITENLDSRFHDEGTNALPSNDLKDNCEHLIKEAKVTQNDMPQNTELEKPPLKSNEIKENQVETAVGKIEQFEEIESTQDMLTTNMVSDSDKKDQQSCKSSTEITLTDLSKVETSVKEEDLIKQATGDVSTAVNKIHGQTLVLPKERTLDVVDSSDNISGNKNRSGASLEVATTTDEVSCPKLLKEEINKTTDIENPKNIVEAKDATPDENNVDTISSAIILNITKKPEEPESKSEPKLTLESKSAAKIENVKEFDTVAINKDQLKVKFNEEATQKTADQEKDDIKLENIKIQEKAINNNNSAVPFGQWTEANRQAFLNKIKETKAPVYNTSSKSIKNSNDLNKRDVLKKIDSQRQTTNANTKNSELNKPVVKNQSLFINKTAIAKPESKSSSAGNESKIPIKSVTSEPNSKKVSLKNMNKSEAATKAEILSADKPVPLVVTNTLKRETPQRKVNAQDLIDKTIEELINRTYPMKPVTEDINLSVQNNVDKKNLNSTVVDAIANNQTTLDAIELKMSETQGTNLKEIPPEKPQDLNSKLNINKNDRKKEKKANAQESDVQKVPNLAAAVPLKETAGATSAFDSEEEIIEHEPVTGDIETNKSSLSSPITVKDESFKESVPKHDEKRTAVITEKDFDKFVRRNSVTYQNCLTVNVPETQVVPANYSTKQSEIPVRAPTKIQNFKHIPSNKVTILSNIPVNDDPSNKNYQSKLQIAYQNALTVKRKMEGPITIIEDKPVKVVFMDTNAEFTPGQLNVQGKDLSPSKTTGDVDNSTISSCDSFDFDVVDTGETKSHDESKSKIKHQRKQVLTPVEEPEFELIQPSDLGIDVSPKKKRRFEEIKNEKPSAKSLVHKKSYLLGRSITREEKVNGQNTIKEVMNSDVDMPRNKTTVSAIDNLVKAAELLENQSENKERKCSINDSQQQTPTKRGRGRPRKYPLPDGSPEKSKPPSPIKKPRLIDAKPIKHETSTEDEDSSGDEMVKENWTMGKINENIVCPICNKLFRTENVVFKHVKHCTGPSPNRSDAGKRRARRMRDSQDSDSKSFDSHSDPLNDDDDDDDDDVKISEIKNIIPNKRKSNDSKSETETDEVVVIEDTPIKNKSKEDNRKQHDSRKETRNKPNSKLTHLIVCEYCGKTFRQLSYLDSHRLQHTKQGEKKIENVQSTKSVFSCEICKKEFRKLHHLVQHRIIHNSNSTSAKGTRKSSSEQSEVKVESDEVTKQSEDTSAGFRCEPCDKSFRKLHHLVEHRETHDGINRQKTTITPSTPSNTVEKSTPPPQCEICKKTFRKLHHLMEHKEQHNETSSEKSDDKSVQSSLSTKDIIHECPLCYMVFPNEHSLNKHTVICQRKKRQSKMSKPNPDGLTDAVEGVERHDSIESNINDEDDDDDEPKIVTEEIKVIDLEKDEIENDVKITAPETVKNLLTIDESLPEKHIEGKGENLGAIVKEDIVEVSDRSESAIVTKVATNLKKREEKEIGMVQLKKKLAPKEKVGSTLIKRQKVTKPPQPVVHDVKPVIDSSDDDEVRYMLNPNYQIDATAEGKTFMKIRANKRSSLQIERPDSKELIKRRTSLQHPPKIPRLKPKTVEAKVVALNVKRRINKVTEAPASDSDDSDVKYSFPTVIAEKQTKPAKENRTKETKLLKPQRKSLADKRKTLSSVAKRKSSGRPTISSHKTNPSPAKQLKKRTTEIEHRCDCGQLFSSAALLSRHTTLAHTPPRIRKRRSPPPEIDTKPAPKQTRKSTERPKQPVGSRKSSTRSDTTAPTQPKTTRKSSVKLDVKPPEARKSLKSSDKLEISKQTTVVKAKRNTAHRGVPVPEKMRKLMQKSKS</sequence>
<feature type="region of interest" description="Disordered" evidence="8">
    <location>
        <begin position="769"/>
        <end position="809"/>
    </location>
</feature>
<feature type="compositionally biased region" description="Polar residues" evidence="8">
    <location>
        <begin position="2099"/>
        <end position="2112"/>
    </location>
</feature>
<organism evidence="10 11">
    <name type="scientific">Bombyx mandarina</name>
    <name type="common">Wild silk moth</name>
    <name type="synonym">Wild silkworm</name>
    <dbReference type="NCBI Taxonomy" id="7092"/>
    <lineage>
        <taxon>Eukaryota</taxon>
        <taxon>Metazoa</taxon>
        <taxon>Ecdysozoa</taxon>
        <taxon>Arthropoda</taxon>
        <taxon>Hexapoda</taxon>
        <taxon>Insecta</taxon>
        <taxon>Pterygota</taxon>
        <taxon>Neoptera</taxon>
        <taxon>Endopterygota</taxon>
        <taxon>Lepidoptera</taxon>
        <taxon>Glossata</taxon>
        <taxon>Ditrysia</taxon>
        <taxon>Bombycoidea</taxon>
        <taxon>Bombycidae</taxon>
        <taxon>Bombycinae</taxon>
        <taxon>Bombyx</taxon>
    </lineage>
</organism>
<feature type="compositionally biased region" description="Basic and acidic residues" evidence="8">
    <location>
        <begin position="381"/>
        <end position="394"/>
    </location>
</feature>
<feature type="region of interest" description="Disordered" evidence="8">
    <location>
        <begin position="1"/>
        <end position="28"/>
    </location>
</feature>
<dbReference type="PROSITE" id="PS00354">
    <property type="entry name" value="HMGI_Y"/>
    <property type="match status" value="1"/>
</dbReference>
<feature type="compositionally biased region" description="Basic and acidic residues" evidence="8">
    <location>
        <begin position="1644"/>
        <end position="1658"/>
    </location>
</feature>
<feature type="compositionally biased region" description="Acidic residues" evidence="8">
    <location>
        <begin position="1488"/>
        <end position="1498"/>
    </location>
</feature>
<reference evidence="11" key="1">
    <citation type="submission" date="2025-08" db="UniProtKB">
        <authorList>
            <consortium name="RefSeq"/>
        </authorList>
    </citation>
    <scope>IDENTIFICATION</scope>
    <source>
        <tissue evidence="11">Silk gland</tissue>
    </source>
</reference>
<feature type="region of interest" description="Disordered" evidence="8">
    <location>
        <begin position="1624"/>
        <end position="1659"/>
    </location>
</feature>
<evidence type="ECO:0000256" key="2">
    <source>
        <dbReference type="ARBA" id="ARBA00022723"/>
    </source>
</evidence>
<dbReference type="SUPFAM" id="SSF57667">
    <property type="entry name" value="beta-beta-alpha zinc fingers"/>
    <property type="match status" value="2"/>
</dbReference>
<dbReference type="PROSITE" id="PS00028">
    <property type="entry name" value="ZINC_FINGER_C2H2_1"/>
    <property type="match status" value="4"/>
</dbReference>
<feature type="compositionally biased region" description="Polar residues" evidence="8">
    <location>
        <begin position="1691"/>
        <end position="1707"/>
    </location>
</feature>
<keyword evidence="5" id="KW-0862">Zinc</keyword>
<feature type="compositionally biased region" description="Basic and acidic residues" evidence="8">
    <location>
        <begin position="1730"/>
        <end position="1746"/>
    </location>
</feature>
<dbReference type="RefSeq" id="XP_028036130.1">
    <property type="nucleotide sequence ID" value="XM_028180329.1"/>
</dbReference>
<protein>
    <submittedName>
        <fullName evidence="11">Uncharacterized protein LOC114247374</fullName>
    </submittedName>
</protein>
<accession>A0A6J2K2K6</accession>
<comment type="subcellular location">
    <subcellularLocation>
        <location evidence="1">Nucleus</location>
    </subcellularLocation>
</comment>
<name>A0A6J2K2K6_BOMMA</name>
<evidence type="ECO:0000313" key="11">
    <source>
        <dbReference type="RefSeq" id="XP_028036130.1"/>
    </source>
</evidence>
<feature type="region of interest" description="Disordered" evidence="8">
    <location>
        <begin position="381"/>
        <end position="415"/>
    </location>
</feature>
<feature type="region of interest" description="Disordered" evidence="8">
    <location>
        <begin position="281"/>
        <end position="306"/>
    </location>
</feature>
<feature type="region of interest" description="Disordered" evidence="8">
    <location>
        <begin position="824"/>
        <end position="854"/>
    </location>
</feature>
<dbReference type="PANTHER" id="PTHR24393:SF34">
    <property type="entry name" value="PR_SET DOMAIN 13"/>
    <property type="match status" value="1"/>
</dbReference>
<feature type="domain" description="C2H2-type" evidence="9">
    <location>
        <begin position="1564"/>
        <end position="1591"/>
    </location>
</feature>
<evidence type="ECO:0000256" key="6">
    <source>
        <dbReference type="ARBA" id="ARBA00023242"/>
    </source>
</evidence>
<feature type="domain" description="C2H2-type" evidence="9">
    <location>
        <begin position="1430"/>
        <end position="1457"/>
    </location>
</feature>
<evidence type="ECO:0000256" key="3">
    <source>
        <dbReference type="ARBA" id="ARBA00022737"/>
    </source>
</evidence>
<evidence type="ECO:0000313" key="10">
    <source>
        <dbReference type="Proteomes" id="UP000504629"/>
    </source>
</evidence>
<feature type="compositionally biased region" description="Basic and acidic residues" evidence="8">
    <location>
        <begin position="1393"/>
        <end position="1405"/>
    </location>
</feature>
<feature type="region of interest" description="Disordered" evidence="8">
    <location>
        <begin position="958"/>
        <end position="997"/>
    </location>
</feature>
<feature type="region of interest" description="Disordered" evidence="8">
    <location>
        <begin position="2059"/>
        <end position="2122"/>
    </location>
</feature>
<keyword evidence="3" id="KW-0677">Repeat</keyword>
<feature type="compositionally biased region" description="Basic and acidic residues" evidence="8">
    <location>
        <begin position="1470"/>
        <end position="1487"/>
    </location>
</feature>
<feature type="domain" description="C2H2-type" evidence="9">
    <location>
        <begin position="1664"/>
        <end position="1691"/>
    </location>
</feature>
<feature type="domain" description="C2H2-type" evidence="9">
    <location>
        <begin position="1712"/>
        <end position="1739"/>
    </location>
</feature>
<dbReference type="Pfam" id="PF13912">
    <property type="entry name" value="zf-C2H2_6"/>
    <property type="match status" value="1"/>
</dbReference>
<evidence type="ECO:0000256" key="4">
    <source>
        <dbReference type="ARBA" id="ARBA00022771"/>
    </source>
</evidence>
<feature type="compositionally biased region" description="Polar residues" evidence="8">
    <location>
        <begin position="1200"/>
        <end position="1210"/>
    </location>
</feature>
<feature type="region of interest" description="Disordered" evidence="8">
    <location>
        <begin position="1730"/>
        <end position="1750"/>
    </location>
</feature>
<feature type="compositionally biased region" description="Polar residues" evidence="8">
    <location>
        <begin position="769"/>
        <end position="779"/>
    </location>
</feature>
<feature type="compositionally biased region" description="Polar residues" evidence="8">
    <location>
        <begin position="842"/>
        <end position="854"/>
    </location>
</feature>
<keyword evidence="2" id="KW-0479">Metal-binding</keyword>
<evidence type="ECO:0000259" key="9">
    <source>
        <dbReference type="PROSITE" id="PS50157"/>
    </source>
</evidence>
<dbReference type="PANTHER" id="PTHR24393">
    <property type="entry name" value="ZINC FINGER PROTEIN"/>
    <property type="match status" value="1"/>
</dbReference>
<feature type="compositionally biased region" description="Polar residues" evidence="8">
    <location>
        <begin position="2190"/>
        <end position="2200"/>
    </location>
</feature>
<feature type="region of interest" description="Disordered" evidence="8">
    <location>
        <begin position="1683"/>
        <end position="1712"/>
    </location>
</feature>
<feature type="region of interest" description="Disordered" evidence="8">
    <location>
        <begin position="1450"/>
        <end position="1556"/>
    </location>
</feature>
<dbReference type="OrthoDB" id="8012317at2759"/>
<feature type="compositionally biased region" description="Basic and acidic residues" evidence="8">
    <location>
        <begin position="2207"/>
        <end position="2228"/>
    </location>
</feature>
<dbReference type="GeneID" id="114247374"/>
<dbReference type="KEGG" id="bman:114247374"/>
<dbReference type="SMART" id="SM00355">
    <property type="entry name" value="ZnF_C2H2"/>
    <property type="match status" value="7"/>
</dbReference>
<dbReference type="InterPro" id="IPR000637">
    <property type="entry name" value="HMGI/Y_DNA-bd_CS"/>
</dbReference>
<dbReference type="GO" id="GO:0005634">
    <property type="term" value="C:nucleus"/>
    <property type="evidence" value="ECO:0007669"/>
    <property type="project" value="UniProtKB-SubCell"/>
</dbReference>
<feature type="compositionally biased region" description="Polar residues" evidence="8">
    <location>
        <begin position="1"/>
        <end position="25"/>
    </location>
</feature>
<feature type="compositionally biased region" description="Basic and acidic residues" evidence="8">
    <location>
        <begin position="1532"/>
        <end position="1554"/>
    </location>
</feature>
<keyword evidence="4 7" id="KW-0863">Zinc-finger</keyword>
<feature type="compositionally biased region" description="Polar residues" evidence="8">
    <location>
        <begin position="1354"/>
        <end position="1363"/>
    </location>
</feature>